<dbReference type="GeneID" id="18935683"/>
<dbReference type="PROSITE" id="PS51158">
    <property type="entry name" value="ALPHA_KINASE"/>
    <property type="match status" value="1"/>
</dbReference>
<evidence type="ECO:0000313" key="7">
    <source>
        <dbReference type="Proteomes" id="UP000001072"/>
    </source>
</evidence>
<dbReference type="GO" id="GO:0004674">
    <property type="term" value="F:protein serine/threonine kinase activity"/>
    <property type="evidence" value="ECO:0007669"/>
    <property type="project" value="UniProtKB-KW"/>
</dbReference>
<dbReference type="SUPFAM" id="SSF56112">
    <property type="entry name" value="Protein kinase-like (PK-like)"/>
    <property type="match status" value="1"/>
</dbReference>
<keyword evidence="1" id="KW-0723">Serine/threonine-protein kinase</keyword>
<dbReference type="InterPro" id="IPR004166">
    <property type="entry name" value="a-kinase_dom"/>
</dbReference>
<dbReference type="AlphaFoldDB" id="F4R7H1"/>
<feature type="region of interest" description="Disordered" evidence="4">
    <location>
        <begin position="111"/>
        <end position="132"/>
    </location>
</feature>
<keyword evidence="3" id="KW-0418">Kinase</keyword>
<dbReference type="Gene3D" id="3.20.200.10">
    <property type="entry name" value="MHCK/EF2 kinase"/>
    <property type="match status" value="1"/>
</dbReference>
<dbReference type="OrthoDB" id="301415at2759"/>
<feature type="compositionally biased region" description="Acidic residues" evidence="4">
    <location>
        <begin position="566"/>
        <end position="587"/>
    </location>
</feature>
<dbReference type="RefSeq" id="XP_007404951.1">
    <property type="nucleotide sequence ID" value="XM_007404889.1"/>
</dbReference>
<protein>
    <recommendedName>
        <fullName evidence="5">Alpha-type protein kinase domain-containing protein</fullName>
    </recommendedName>
</protein>
<evidence type="ECO:0000256" key="2">
    <source>
        <dbReference type="ARBA" id="ARBA00022679"/>
    </source>
</evidence>
<evidence type="ECO:0000256" key="4">
    <source>
        <dbReference type="SAM" id="MobiDB-lite"/>
    </source>
</evidence>
<proteinExistence type="predicted"/>
<feature type="region of interest" description="Disordered" evidence="4">
    <location>
        <begin position="374"/>
        <end position="439"/>
    </location>
</feature>
<dbReference type="GO" id="GO:0005524">
    <property type="term" value="F:ATP binding"/>
    <property type="evidence" value="ECO:0007669"/>
    <property type="project" value="InterPro"/>
</dbReference>
<dbReference type="EMBL" id="GL883092">
    <property type="protein sequence ID" value="EGG11316.1"/>
    <property type="molecule type" value="Genomic_DNA"/>
</dbReference>
<evidence type="ECO:0000256" key="3">
    <source>
        <dbReference type="ARBA" id="ARBA00022777"/>
    </source>
</evidence>
<keyword evidence="7" id="KW-1185">Reference proteome</keyword>
<evidence type="ECO:0000256" key="1">
    <source>
        <dbReference type="ARBA" id="ARBA00022527"/>
    </source>
</evidence>
<reference evidence="7" key="1">
    <citation type="journal article" date="2011" name="Proc. Natl. Acad. Sci. U.S.A.">
        <title>Obligate biotrophy features unraveled by the genomic analysis of rust fungi.</title>
        <authorList>
            <person name="Duplessis S."/>
            <person name="Cuomo C.A."/>
            <person name="Lin Y.-C."/>
            <person name="Aerts A."/>
            <person name="Tisserant E."/>
            <person name="Veneault-Fourrey C."/>
            <person name="Joly D.L."/>
            <person name="Hacquard S."/>
            <person name="Amselem J."/>
            <person name="Cantarel B.L."/>
            <person name="Chiu R."/>
            <person name="Coutinho P.M."/>
            <person name="Feau N."/>
            <person name="Field M."/>
            <person name="Frey P."/>
            <person name="Gelhaye E."/>
            <person name="Goldberg J."/>
            <person name="Grabherr M.G."/>
            <person name="Kodira C.D."/>
            <person name="Kohler A."/>
            <person name="Kuees U."/>
            <person name="Lindquist E.A."/>
            <person name="Lucas S.M."/>
            <person name="Mago R."/>
            <person name="Mauceli E."/>
            <person name="Morin E."/>
            <person name="Murat C."/>
            <person name="Pangilinan J.L."/>
            <person name="Park R."/>
            <person name="Pearson M."/>
            <person name="Quesneville H."/>
            <person name="Rouhier N."/>
            <person name="Sakthikumar S."/>
            <person name="Salamov A.A."/>
            <person name="Schmutz J."/>
            <person name="Selles B."/>
            <person name="Shapiro H."/>
            <person name="Tanguay P."/>
            <person name="Tuskan G.A."/>
            <person name="Henrissat B."/>
            <person name="Van de Peer Y."/>
            <person name="Rouze P."/>
            <person name="Ellis J.G."/>
            <person name="Dodds P.N."/>
            <person name="Schein J.E."/>
            <person name="Zhong S."/>
            <person name="Hamelin R.C."/>
            <person name="Grigoriev I.V."/>
            <person name="Szabo L.J."/>
            <person name="Martin F."/>
        </authorList>
    </citation>
    <scope>NUCLEOTIDE SEQUENCE [LARGE SCALE GENOMIC DNA]</scope>
    <source>
        <strain evidence="7">98AG31 / pathotype 3-4-7</strain>
    </source>
</reference>
<feature type="domain" description="Alpha-type protein kinase" evidence="5">
    <location>
        <begin position="676"/>
        <end position="899"/>
    </location>
</feature>
<dbReference type="InParanoid" id="F4R7H1"/>
<gene>
    <name evidence="6" type="ORF">MELLADRAFT_90786</name>
</gene>
<name>F4R7H1_MELLP</name>
<feature type="compositionally biased region" description="Polar residues" evidence="4">
    <location>
        <begin position="420"/>
        <end position="437"/>
    </location>
</feature>
<dbReference type="HOGENOM" id="CLU_347170_0_0_1"/>
<dbReference type="KEGG" id="mlr:MELLADRAFT_90786"/>
<accession>F4R7H1</accession>
<keyword evidence="2" id="KW-0808">Transferase</keyword>
<feature type="compositionally biased region" description="Polar residues" evidence="4">
    <location>
        <begin position="116"/>
        <end position="128"/>
    </location>
</feature>
<organism evidence="7">
    <name type="scientific">Melampsora larici-populina (strain 98AG31 / pathotype 3-4-7)</name>
    <name type="common">Poplar leaf rust fungus</name>
    <dbReference type="NCBI Taxonomy" id="747676"/>
    <lineage>
        <taxon>Eukaryota</taxon>
        <taxon>Fungi</taxon>
        <taxon>Dikarya</taxon>
        <taxon>Basidiomycota</taxon>
        <taxon>Pucciniomycotina</taxon>
        <taxon>Pucciniomycetes</taxon>
        <taxon>Pucciniales</taxon>
        <taxon>Melampsoraceae</taxon>
        <taxon>Melampsora</taxon>
    </lineage>
</organism>
<dbReference type="VEuPathDB" id="FungiDB:MELLADRAFT_90786"/>
<sequence>MVGNPYIGTKYRRLPSYPIIPQPAYGKPVGLACPECPPSSNASLVYSSKEDDTKDTLNVNCPSVKHFCRTFKLNQLRHEIALINAGGTYPIPFDASAHGPPVNAKGMTLAPRISPKKSTQSKASNRTTPAIDCARPQVGPTAKCHKKTGHAGCVSIFCKSCCQEFTAPDVCYVHRVKEPPATPSQVPNVSTTPALPRRAPPVNAPAPKRPKLIPAQCAQYVRRVGHILSDDEELLLESSATKQSTTPAVDPLKVVSIHLVTMASQTPVISHLFNDWPVAILKDNQSLLRAAQAAAGPQWNNTLVVWDEAIRNWIIHQREIGVTLPHTYTTTSRNLVVCLPHQRAALTLELQDILEGLSLGKPLVRKPPVQSSSPIIKLEPITPGPVPQQPQPSSSVLRGSRQNPISLEESDSEIELPRPETSTSQQAIPSTPESDTQVDVKPCIDADFLPRSGARAALRVWPGADVLLSSLLSWILKAGNPPRRKARMKLWKKLYGKDYLLANSTVYRYASWVDLVGYKRMYQWSQEWPEQGVINKYDLTVAQSRPFFQKEYDVVSFKRKNTAGVENEEASGEEQDEQSEEEEEEDDNAIRQTPDHFFPARFISWYKNGVYKRGKNTNMSLYSTVGFLSPKEVLSDSENFGWNALPFDDPQVVQTDVGDRDHVFGLVRREDVPTTASDALRFQWGCKAVNVTVDRAVLHQWDGRTTHSAVYANSIPMEVTALAPWANSIHDHLRFAQVLAHAACLLNKFDPVVRQHVLLSHEESETLDHLQIVPNLVLRKMIRTKQLGAKLISFFNLRQTLHGAVPKYITSDCEFAPRHHIDSFFGRLFECFTHWTYEYHGRQALLCGFRGVESTITDVTMMDNTRPWFLQNPYTGGLQLFASTHVCGHMCRDIGLTTPPPYYPVGAPPVDPQED</sequence>
<dbReference type="Pfam" id="PF02816">
    <property type="entry name" value="Alpha_kinase"/>
    <property type="match status" value="1"/>
</dbReference>
<evidence type="ECO:0000259" key="5">
    <source>
        <dbReference type="PROSITE" id="PS51158"/>
    </source>
</evidence>
<dbReference type="InterPro" id="IPR011009">
    <property type="entry name" value="Kinase-like_dom_sf"/>
</dbReference>
<evidence type="ECO:0000313" key="6">
    <source>
        <dbReference type="EMBL" id="EGG11316.1"/>
    </source>
</evidence>
<feature type="compositionally biased region" description="Polar residues" evidence="4">
    <location>
        <begin position="183"/>
        <end position="192"/>
    </location>
</feature>
<feature type="region of interest" description="Disordered" evidence="4">
    <location>
        <begin position="181"/>
        <end position="208"/>
    </location>
</feature>
<dbReference type="Proteomes" id="UP000001072">
    <property type="component" value="Unassembled WGS sequence"/>
</dbReference>
<feature type="region of interest" description="Disordered" evidence="4">
    <location>
        <begin position="563"/>
        <end position="591"/>
    </location>
</feature>